<dbReference type="HOGENOM" id="CLU_1537272_0_0_7"/>
<comment type="caution">
    <text evidence="1">The sequence shown here is derived from an EMBL/GenBank/DDBJ whole genome shotgun (WGS) entry which is preliminary data.</text>
</comment>
<keyword evidence="2" id="KW-1185">Reference proteome</keyword>
<reference evidence="1 2" key="1">
    <citation type="journal article" date="2014" name="Nature">
        <title>An environmental bacterial taxon with a large and distinct metabolic repertoire.</title>
        <authorList>
            <person name="Wilson M.C."/>
            <person name="Mori T."/>
            <person name="Ruckert C."/>
            <person name="Uria A.R."/>
            <person name="Helf M.J."/>
            <person name="Takada K."/>
            <person name="Gernert C."/>
            <person name="Steffens U.A."/>
            <person name="Heycke N."/>
            <person name="Schmitt S."/>
            <person name="Rinke C."/>
            <person name="Helfrich E.J."/>
            <person name="Brachmann A.O."/>
            <person name="Gurgui C."/>
            <person name="Wakimoto T."/>
            <person name="Kracht M."/>
            <person name="Crusemann M."/>
            <person name="Hentschel U."/>
            <person name="Abe I."/>
            <person name="Matsunaga S."/>
            <person name="Kalinowski J."/>
            <person name="Takeyama H."/>
            <person name="Piel J."/>
        </authorList>
    </citation>
    <scope>NUCLEOTIDE SEQUENCE [LARGE SCALE GENOMIC DNA]</scope>
    <source>
        <strain evidence="2">TSY2</strain>
    </source>
</reference>
<proteinExistence type="predicted"/>
<sequence length="174" mass="19600">MPRAEFNLQDPEDLSRLQGQWRFAPGLVPGEPNEGLVSQLDAVPCRLPDYDDSAWEVRHNLAQWHSHGLTFAWYRLRVTLPETVHGHPIRGTRCLFETCIDDYGEIWIDGECDRERGAVQGFNVPQRVLITTDAQPGDQHTFALLAINGPLAAPGGAVFVRYATLAFEWREAGY</sequence>
<evidence type="ECO:0000313" key="2">
    <source>
        <dbReference type="Proteomes" id="UP000019140"/>
    </source>
</evidence>
<dbReference type="AlphaFoldDB" id="W4MB94"/>
<dbReference type="SUPFAM" id="SSF49785">
    <property type="entry name" value="Galactose-binding domain-like"/>
    <property type="match status" value="1"/>
</dbReference>
<dbReference type="EMBL" id="AZHX01000573">
    <property type="protein sequence ID" value="ETX06907.1"/>
    <property type="molecule type" value="Genomic_DNA"/>
</dbReference>
<dbReference type="Gene3D" id="2.60.120.260">
    <property type="entry name" value="Galactose-binding domain-like"/>
    <property type="match status" value="1"/>
</dbReference>
<dbReference type="InterPro" id="IPR008979">
    <property type="entry name" value="Galactose-bd-like_sf"/>
</dbReference>
<name>W4MB94_9BACT</name>
<organism evidence="1 2">
    <name type="scientific">Candidatus Entotheonella gemina</name>
    <dbReference type="NCBI Taxonomy" id="1429439"/>
    <lineage>
        <taxon>Bacteria</taxon>
        <taxon>Pseudomonadati</taxon>
        <taxon>Nitrospinota/Tectimicrobiota group</taxon>
        <taxon>Candidatus Tectimicrobiota</taxon>
        <taxon>Candidatus Entotheonellia</taxon>
        <taxon>Candidatus Entotheonellales</taxon>
        <taxon>Candidatus Entotheonellaceae</taxon>
        <taxon>Candidatus Entotheonella</taxon>
    </lineage>
</organism>
<dbReference type="Proteomes" id="UP000019140">
    <property type="component" value="Unassembled WGS sequence"/>
</dbReference>
<accession>W4MB94</accession>
<evidence type="ECO:0000313" key="1">
    <source>
        <dbReference type="EMBL" id="ETX06907.1"/>
    </source>
</evidence>
<protein>
    <submittedName>
        <fullName evidence="1">Uncharacterized protein</fullName>
    </submittedName>
</protein>
<gene>
    <name evidence="1" type="ORF">ETSY2_14295</name>
</gene>